<sequence>MKITLKTLKKEQFQVEVDENLKVLAIKEELEKQKGFPVSSQKLIFSGKILQDDQVISDIKIQEKDFLVVMVTKPAASSASASSPKPTAQTSSTPASAPAPAPAPAPTPAPVAPVPAQASSPVVPPTTPAAPVMGLNPTPAPTVEPAGPLDDTLLTGSRFETAIQGMVEMGFPREECMRAMRAAFNNADRAVEYLMTGIPAHLVAQSNPTPAPAPTSAPASAPASTPSTAPTAAATTGAAPAAQGQQQQQQPQQTPQNLFTAAAQAAAQAERGTQGAQAGSLDFLRDEPQFQQLRDLVQQNPALLQPLLAQLGQSNPQMLQLISQNQQAFLDLLHEGMEDGPTQVYVTEDEQEAIQRLEALGFDRQIVLEAYLACDRDEEMAANYLFEHGHDDEEGGDFQ</sequence>
<accession>A0A9P6Q973</accession>
<keyword evidence="2 5" id="KW-0227">DNA damage</keyword>
<reference evidence="9" key="1">
    <citation type="journal article" date="2020" name="Fungal Divers.">
        <title>Resolving the Mortierellaceae phylogeny through synthesis of multi-gene phylogenetics and phylogenomics.</title>
        <authorList>
            <person name="Vandepol N."/>
            <person name="Liber J."/>
            <person name="Desiro A."/>
            <person name="Na H."/>
            <person name="Kennedy M."/>
            <person name="Barry K."/>
            <person name="Grigoriev I.V."/>
            <person name="Miller A.N."/>
            <person name="O'Donnell K."/>
            <person name="Stajich J.E."/>
            <person name="Bonito G."/>
        </authorList>
    </citation>
    <scope>NUCLEOTIDE SEQUENCE</scope>
    <source>
        <strain evidence="9">BC1065</strain>
    </source>
</reference>
<feature type="domain" description="UBA" evidence="7">
    <location>
        <begin position="148"/>
        <end position="197"/>
    </location>
</feature>
<dbReference type="Pfam" id="PF00240">
    <property type="entry name" value="ubiquitin"/>
    <property type="match status" value="1"/>
</dbReference>
<comment type="function">
    <text evidence="5">Multiubiquitin chain receptor involved in modulation of proteasomal degradation. Involved in nucleotide excision repair.</text>
</comment>
<dbReference type="Gene3D" id="1.10.8.10">
    <property type="entry name" value="DNA helicase RuvA subunit, C-terminal domain"/>
    <property type="match status" value="2"/>
</dbReference>
<dbReference type="OrthoDB" id="419317at2759"/>
<dbReference type="NCBIfam" id="TIGR00601">
    <property type="entry name" value="rad23"/>
    <property type="match status" value="1"/>
</dbReference>
<evidence type="ECO:0000313" key="9">
    <source>
        <dbReference type="EMBL" id="KAG0262175.1"/>
    </source>
</evidence>
<dbReference type="SUPFAM" id="SSF54236">
    <property type="entry name" value="Ubiquitin-like"/>
    <property type="match status" value="1"/>
</dbReference>
<dbReference type="Pfam" id="PF09280">
    <property type="entry name" value="XPC-binding"/>
    <property type="match status" value="1"/>
</dbReference>
<dbReference type="GO" id="GO:0043130">
    <property type="term" value="F:ubiquitin binding"/>
    <property type="evidence" value="ECO:0007669"/>
    <property type="project" value="UniProtKB-UniRule"/>
</dbReference>
<dbReference type="SMART" id="SM00213">
    <property type="entry name" value="UBQ"/>
    <property type="match status" value="1"/>
</dbReference>
<dbReference type="FunFam" id="1.10.8.10:FF:000002">
    <property type="entry name" value="UV excision repair protein RAD23 homolog"/>
    <property type="match status" value="1"/>
</dbReference>
<evidence type="ECO:0000259" key="7">
    <source>
        <dbReference type="PROSITE" id="PS50030"/>
    </source>
</evidence>
<evidence type="ECO:0000256" key="4">
    <source>
        <dbReference type="ARBA" id="ARBA00023242"/>
    </source>
</evidence>
<proteinExistence type="inferred from homology"/>
<keyword evidence="4 5" id="KW-0539">Nucleus</keyword>
<dbReference type="GO" id="GO:0031593">
    <property type="term" value="F:polyubiquitin modification-dependent protein binding"/>
    <property type="evidence" value="ECO:0007669"/>
    <property type="project" value="UniProtKB-UniRule"/>
</dbReference>
<feature type="domain" description="UBA" evidence="7">
    <location>
        <begin position="347"/>
        <end position="388"/>
    </location>
</feature>
<dbReference type="InterPro" id="IPR029071">
    <property type="entry name" value="Ubiquitin-like_domsf"/>
</dbReference>
<dbReference type="CDD" id="cd01805">
    <property type="entry name" value="Ubl_Rad23"/>
    <property type="match status" value="1"/>
</dbReference>
<dbReference type="SUPFAM" id="SSF46934">
    <property type="entry name" value="UBA-like"/>
    <property type="match status" value="2"/>
</dbReference>
<dbReference type="PROSITE" id="PS50030">
    <property type="entry name" value="UBA"/>
    <property type="match status" value="2"/>
</dbReference>
<dbReference type="CDD" id="cd14280">
    <property type="entry name" value="UBA1_Rad23_like"/>
    <property type="match status" value="1"/>
</dbReference>
<dbReference type="GO" id="GO:0003684">
    <property type="term" value="F:damaged DNA binding"/>
    <property type="evidence" value="ECO:0007669"/>
    <property type="project" value="UniProtKB-UniRule"/>
</dbReference>
<gene>
    <name evidence="9" type="primary">RAD23B</name>
    <name evidence="9" type="ORF">DFQ27_002509</name>
</gene>
<dbReference type="GO" id="GO:0043161">
    <property type="term" value="P:proteasome-mediated ubiquitin-dependent protein catabolic process"/>
    <property type="evidence" value="ECO:0007669"/>
    <property type="project" value="UniProtKB-UniRule"/>
</dbReference>
<dbReference type="GO" id="GO:0006289">
    <property type="term" value="P:nucleotide-excision repair"/>
    <property type="evidence" value="ECO:0007669"/>
    <property type="project" value="UniProtKB-UniRule"/>
</dbReference>
<dbReference type="InterPro" id="IPR006636">
    <property type="entry name" value="STI1_HS-bd"/>
</dbReference>
<dbReference type="FunFam" id="1.10.8.10:FF:000003">
    <property type="entry name" value="UV excision repair protein RAD23 homolog"/>
    <property type="match status" value="1"/>
</dbReference>
<feature type="region of interest" description="Disordered" evidence="6">
    <location>
        <begin position="77"/>
        <end position="142"/>
    </location>
</feature>
<feature type="compositionally biased region" description="Pro residues" evidence="6">
    <location>
        <begin position="97"/>
        <end position="113"/>
    </location>
</feature>
<dbReference type="AlphaFoldDB" id="A0A9P6Q973"/>
<dbReference type="InterPro" id="IPR004806">
    <property type="entry name" value="Rad23"/>
</dbReference>
<feature type="compositionally biased region" description="Low complexity" evidence="6">
    <location>
        <begin position="77"/>
        <end position="96"/>
    </location>
</feature>
<keyword evidence="5" id="KW-0963">Cytoplasm</keyword>
<dbReference type="PANTHER" id="PTHR10621:SF0">
    <property type="entry name" value="UV EXCISION REPAIR PROTEIN RAD23"/>
    <property type="match status" value="1"/>
</dbReference>
<feature type="domain" description="Ubiquitin-like" evidence="8">
    <location>
        <begin position="1"/>
        <end position="76"/>
    </location>
</feature>
<name>A0A9P6Q973_9FUNG</name>
<dbReference type="Proteomes" id="UP000807716">
    <property type="component" value="Unassembled WGS sequence"/>
</dbReference>
<evidence type="ECO:0000256" key="1">
    <source>
        <dbReference type="ARBA" id="ARBA00022737"/>
    </source>
</evidence>
<dbReference type="Gene3D" id="3.10.20.90">
    <property type="entry name" value="Phosphatidylinositol 3-kinase Catalytic Subunit, Chain A, domain 1"/>
    <property type="match status" value="1"/>
</dbReference>
<evidence type="ECO:0000256" key="2">
    <source>
        <dbReference type="ARBA" id="ARBA00022763"/>
    </source>
</evidence>
<comment type="similarity">
    <text evidence="5">Belongs to the RAD23 family.</text>
</comment>
<feature type="region of interest" description="Disordered" evidence="6">
    <location>
        <begin position="205"/>
        <end position="274"/>
    </location>
</feature>
<dbReference type="SMART" id="SM00165">
    <property type="entry name" value="UBA"/>
    <property type="match status" value="2"/>
</dbReference>
<dbReference type="FunFam" id="3.10.20.90:FF:000254">
    <property type="entry name" value="UV excision repair protein Rad23"/>
    <property type="match status" value="1"/>
</dbReference>
<evidence type="ECO:0000313" key="10">
    <source>
        <dbReference type="Proteomes" id="UP000807716"/>
    </source>
</evidence>
<dbReference type="SMART" id="SM00727">
    <property type="entry name" value="STI1"/>
    <property type="match status" value="1"/>
</dbReference>
<dbReference type="GO" id="GO:0005654">
    <property type="term" value="C:nucleoplasm"/>
    <property type="evidence" value="ECO:0007669"/>
    <property type="project" value="TreeGrafter"/>
</dbReference>
<evidence type="ECO:0000259" key="8">
    <source>
        <dbReference type="PROSITE" id="PS50053"/>
    </source>
</evidence>
<dbReference type="InterPro" id="IPR009060">
    <property type="entry name" value="UBA-like_sf"/>
</dbReference>
<dbReference type="EMBL" id="JAAAJB010000195">
    <property type="protein sequence ID" value="KAG0262175.1"/>
    <property type="molecule type" value="Genomic_DNA"/>
</dbReference>
<keyword evidence="3 5" id="KW-0234">DNA repair</keyword>
<organism evidence="9 10">
    <name type="scientific">Actinomortierella ambigua</name>
    <dbReference type="NCBI Taxonomy" id="1343610"/>
    <lineage>
        <taxon>Eukaryota</taxon>
        <taxon>Fungi</taxon>
        <taxon>Fungi incertae sedis</taxon>
        <taxon>Mucoromycota</taxon>
        <taxon>Mortierellomycotina</taxon>
        <taxon>Mortierellomycetes</taxon>
        <taxon>Mortierellales</taxon>
        <taxon>Mortierellaceae</taxon>
        <taxon>Actinomortierella</taxon>
    </lineage>
</organism>
<keyword evidence="10" id="KW-1185">Reference proteome</keyword>
<dbReference type="InterPro" id="IPR015360">
    <property type="entry name" value="XPC-bd"/>
</dbReference>
<dbReference type="GO" id="GO:0005829">
    <property type="term" value="C:cytosol"/>
    <property type="evidence" value="ECO:0007669"/>
    <property type="project" value="TreeGrafter"/>
</dbReference>
<dbReference type="InterPro" id="IPR036353">
    <property type="entry name" value="XPC-bd_sf"/>
</dbReference>
<feature type="compositionally biased region" description="Low complexity" evidence="6">
    <location>
        <begin position="216"/>
        <end position="274"/>
    </location>
</feature>
<dbReference type="Gene3D" id="1.10.10.540">
    <property type="entry name" value="XPC-binding domain"/>
    <property type="match status" value="1"/>
</dbReference>
<dbReference type="PRINTS" id="PR01839">
    <property type="entry name" value="RAD23PROTEIN"/>
</dbReference>
<dbReference type="PANTHER" id="PTHR10621">
    <property type="entry name" value="UV EXCISION REPAIR PROTEIN RAD23"/>
    <property type="match status" value="1"/>
</dbReference>
<dbReference type="Pfam" id="PF00627">
    <property type="entry name" value="UBA"/>
    <property type="match status" value="2"/>
</dbReference>
<dbReference type="InterPro" id="IPR000626">
    <property type="entry name" value="Ubiquitin-like_dom"/>
</dbReference>
<dbReference type="FunFam" id="1.10.10.540:FF:000001">
    <property type="entry name" value="UV excision repair protein RAD23 B"/>
    <property type="match status" value="1"/>
</dbReference>
<comment type="subcellular location">
    <subcellularLocation>
        <location evidence="5">Nucleus</location>
    </subcellularLocation>
    <subcellularLocation>
        <location evidence="5">Cytoplasm</location>
    </subcellularLocation>
</comment>
<keyword evidence="1" id="KW-0677">Repeat</keyword>
<dbReference type="PROSITE" id="PS50053">
    <property type="entry name" value="UBIQUITIN_2"/>
    <property type="match status" value="1"/>
</dbReference>
<dbReference type="GO" id="GO:0070628">
    <property type="term" value="F:proteasome binding"/>
    <property type="evidence" value="ECO:0007669"/>
    <property type="project" value="TreeGrafter"/>
</dbReference>
<dbReference type="SUPFAM" id="SSF101238">
    <property type="entry name" value="XPC-binding domain"/>
    <property type="match status" value="1"/>
</dbReference>
<protein>
    <recommendedName>
        <fullName evidence="5">UV excision repair protein RAD23</fullName>
    </recommendedName>
</protein>
<evidence type="ECO:0000256" key="5">
    <source>
        <dbReference type="RuleBase" id="RU367049"/>
    </source>
</evidence>
<evidence type="ECO:0000256" key="3">
    <source>
        <dbReference type="ARBA" id="ARBA00023204"/>
    </source>
</evidence>
<comment type="caution">
    <text evidence="9">The sequence shown here is derived from an EMBL/GenBank/DDBJ whole genome shotgun (WGS) entry which is preliminary data.</text>
</comment>
<evidence type="ECO:0000256" key="6">
    <source>
        <dbReference type="SAM" id="MobiDB-lite"/>
    </source>
</evidence>
<dbReference type="InterPro" id="IPR015940">
    <property type="entry name" value="UBA"/>
</dbReference>